<evidence type="ECO:0000313" key="3">
    <source>
        <dbReference type="Proteomes" id="UP000037269"/>
    </source>
</evidence>
<dbReference type="Pfam" id="PF10934">
    <property type="entry name" value="Sheath_initiator"/>
    <property type="match status" value="1"/>
</dbReference>
<accession>A0A0D1VL33</accession>
<protein>
    <recommendedName>
        <fullName evidence="5">DUF2634 domain-containing protein</fullName>
    </recommendedName>
</protein>
<evidence type="ECO:0000313" key="4">
    <source>
        <dbReference type="Proteomes" id="UP000182836"/>
    </source>
</evidence>
<organism evidence="1 3">
    <name type="scientific">Aneurinibacillus migulanus</name>
    <name type="common">Bacillus migulanus</name>
    <dbReference type="NCBI Taxonomy" id="47500"/>
    <lineage>
        <taxon>Bacteria</taxon>
        <taxon>Bacillati</taxon>
        <taxon>Bacillota</taxon>
        <taxon>Bacilli</taxon>
        <taxon>Bacillales</taxon>
        <taxon>Paenibacillaceae</taxon>
        <taxon>Aneurinibacillus group</taxon>
        <taxon>Aneurinibacillus</taxon>
    </lineage>
</organism>
<evidence type="ECO:0000313" key="2">
    <source>
        <dbReference type="EMBL" id="SDJ76672.1"/>
    </source>
</evidence>
<proteinExistence type="predicted"/>
<sequence>MITPDITIPDIVEGERQPSRNYKLDFTTGRISGFIDEREAIEQFIIKAIRTARFRFIIYSDDEGCELEDLIGKDLSWPLFQSECTRVITEAIIYDDRIDNVYEFEYRREDDNVYVDFTVDTVEGTLNISVPIQGARY</sequence>
<dbReference type="EMBL" id="FNED01000028">
    <property type="protein sequence ID" value="SDJ76672.1"/>
    <property type="molecule type" value="Genomic_DNA"/>
</dbReference>
<dbReference type="EMBL" id="LGUG01000012">
    <property type="protein sequence ID" value="KON90532.1"/>
    <property type="molecule type" value="Genomic_DNA"/>
</dbReference>
<dbReference type="RefSeq" id="WP_043063219.1">
    <property type="nucleotide sequence ID" value="NZ_BJOA01000092.1"/>
</dbReference>
<name>A0A0D1VL33_ANEMI</name>
<dbReference type="InterPro" id="IPR020288">
    <property type="entry name" value="Sheath_initiator"/>
</dbReference>
<reference evidence="1 3" key="1">
    <citation type="submission" date="2015-07" db="EMBL/GenBank/DDBJ databases">
        <title>Fjat-14205 dsm 2895.</title>
        <authorList>
            <person name="Liu B."/>
            <person name="Wang J."/>
            <person name="Zhu Y."/>
            <person name="Liu G."/>
            <person name="Chen Q."/>
            <person name="Chen Z."/>
            <person name="Lan J."/>
            <person name="Che J."/>
            <person name="Ge C."/>
            <person name="Shi H."/>
            <person name="Pan Z."/>
            <person name="Liu X."/>
        </authorList>
    </citation>
    <scope>NUCLEOTIDE SEQUENCE [LARGE SCALE GENOMIC DNA]</scope>
    <source>
        <strain evidence="1 3">DSM 2895</strain>
    </source>
</reference>
<dbReference type="Proteomes" id="UP000182836">
    <property type="component" value="Unassembled WGS sequence"/>
</dbReference>
<dbReference type="STRING" id="47500.AF333_29090"/>
<dbReference type="Proteomes" id="UP000037269">
    <property type="component" value="Unassembled WGS sequence"/>
</dbReference>
<reference evidence="2 4" key="2">
    <citation type="submission" date="2016-10" db="EMBL/GenBank/DDBJ databases">
        <authorList>
            <person name="de Groot N.N."/>
        </authorList>
    </citation>
    <scope>NUCLEOTIDE SEQUENCE [LARGE SCALE GENOMIC DNA]</scope>
    <source>
        <strain evidence="2 4">DSM 2895</strain>
    </source>
</reference>
<dbReference type="SUPFAM" id="SSF160719">
    <property type="entry name" value="gpW/gp25-like"/>
    <property type="match status" value="1"/>
</dbReference>
<evidence type="ECO:0000313" key="1">
    <source>
        <dbReference type="EMBL" id="KON90532.1"/>
    </source>
</evidence>
<dbReference type="AlphaFoldDB" id="A0A0D1VL33"/>
<keyword evidence="3" id="KW-1185">Reference proteome</keyword>
<dbReference type="OrthoDB" id="89089at2"/>
<dbReference type="GeneID" id="42309188"/>
<dbReference type="PATRIC" id="fig|47500.8.peg.5153"/>
<evidence type="ECO:0008006" key="5">
    <source>
        <dbReference type="Google" id="ProtNLM"/>
    </source>
</evidence>
<gene>
    <name evidence="1" type="ORF">AF333_29090</name>
    <name evidence="2" type="ORF">SAMN04487909_12810</name>
</gene>